<comment type="caution">
    <text evidence="1">The sequence shown here is derived from an EMBL/GenBank/DDBJ whole genome shotgun (WGS) entry which is preliminary data.</text>
</comment>
<sequence>MGCHRGGGCNGKAFRDRERLLYLKRQLMGGYPRRSPRYPKPGIGWMIPGRIDPWWQHQTLPF</sequence>
<gene>
    <name evidence="1" type="ORF">NG792_13520</name>
</gene>
<keyword evidence="2" id="KW-1185">Reference proteome</keyword>
<evidence type="ECO:0000313" key="2">
    <source>
        <dbReference type="Proteomes" id="UP001525961"/>
    </source>
</evidence>
<dbReference type="RefSeq" id="WP_261200780.1">
    <property type="nucleotide sequence ID" value="NZ_JAMXFA010000016.1"/>
</dbReference>
<dbReference type="Proteomes" id="UP001525961">
    <property type="component" value="Unassembled WGS sequence"/>
</dbReference>
<name>A0ABT2N7P9_9CYAN</name>
<evidence type="ECO:0000313" key="1">
    <source>
        <dbReference type="EMBL" id="MCT7978728.1"/>
    </source>
</evidence>
<reference evidence="1 2" key="1">
    <citation type="journal article" date="2022" name="Front. Microbiol.">
        <title>High genomic differentiation and limited gene flow indicate recent cryptic speciation within the genus Laspinema (cyanobacteria).</title>
        <authorList>
            <person name="Stanojkovic A."/>
            <person name="Skoupy S."/>
            <person name="Skaloud P."/>
            <person name="Dvorak P."/>
        </authorList>
    </citation>
    <scope>NUCLEOTIDE SEQUENCE [LARGE SCALE GENOMIC DNA]</scope>
    <source>
        <strain evidence="1 2">D3b</strain>
    </source>
</reference>
<dbReference type="EMBL" id="JAMXFA010000016">
    <property type="protein sequence ID" value="MCT7978728.1"/>
    <property type="molecule type" value="Genomic_DNA"/>
</dbReference>
<proteinExistence type="predicted"/>
<organism evidence="1 2">
    <name type="scientific">Laspinema olomoucense D3b</name>
    <dbReference type="NCBI Taxonomy" id="2953688"/>
    <lineage>
        <taxon>Bacteria</taxon>
        <taxon>Bacillati</taxon>
        <taxon>Cyanobacteriota</taxon>
        <taxon>Cyanophyceae</taxon>
        <taxon>Oscillatoriophycideae</taxon>
        <taxon>Oscillatoriales</taxon>
        <taxon>Laspinemataceae</taxon>
        <taxon>Laspinema</taxon>
        <taxon>Laspinema olomoucense</taxon>
    </lineage>
</organism>
<protein>
    <submittedName>
        <fullName evidence="1">Uncharacterized protein</fullName>
    </submittedName>
</protein>
<accession>A0ABT2N7P9</accession>